<name>A0ACD3ABX9_9AGAR</name>
<reference evidence="1 2" key="1">
    <citation type="journal article" date="2019" name="Nat. Ecol. Evol.">
        <title>Megaphylogeny resolves global patterns of mushroom evolution.</title>
        <authorList>
            <person name="Varga T."/>
            <person name="Krizsan K."/>
            <person name="Foldi C."/>
            <person name="Dima B."/>
            <person name="Sanchez-Garcia M."/>
            <person name="Sanchez-Ramirez S."/>
            <person name="Szollosi G.J."/>
            <person name="Szarkandi J.G."/>
            <person name="Papp V."/>
            <person name="Albert L."/>
            <person name="Andreopoulos W."/>
            <person name="Angelini C."/>
            <person name="Antonin V."/>
            <person name="Barry K.W."/>
            <person name="Bougher N.L."/>
            <person name="Buchanan P."/>
            <person name="Buyck B."/>
            <person name="Bense V."/>
            <person name="Catcheside P."/>
            <person name="Chovatia M."/>
            <person name="Cooper J."/>
            <person name="Damon W."/>
            <person name="Desjardin D."/>
            <person name="Finy P."/>
            <person name="Geml J."/>
            <person name="Haridas S."/>
            <person name="Hughes K."/>
            <person name="Justo A."/>
            <person name="Karasinski D."/>
            <person name="Kautmanova I."/>
            <person name="Kiss B."/>
            <person name="Kocsube S."/>
            <person name="Kotiranta H."/>
            <person name="LaButti K.M."/>
            <person name="Lechner B.E."/>
            <person name="Liimatainen K."/>
            <person name="Lipzen A."/>
            <person name="Lukacs Z."/>
            <person name="Mihaltcheva S."/>
            <person name="Morgado L.N."/>
            <person name="Niskanen T."/>
            <person name="Noordeloos M.E."/>
            <person name="Ohm R.A."/>
            <person name="Ortiz-Santana B."/>
            <person name="Ovrebo C."/>
            <person name="Racz N."/>
            <person name="Riley R."/>
            <person name="Savchenko A."/>
            <person name="Shiryaev A."/>
            <person name="Soop K."/>
            <person name="Spirin V."/>
            <person name="Szebenyi C."/>
            <person name="Tomsovsky M."/>
            <person name="Tulloss R.E."/>
            <person name="Uehling J."/>
            <person name="Grigoriev I.V."/>
            <person name="Vagvolgyi C."/>
            <person name="Papp T."/>
            <person name="Martin F.M."/>
            <person name="Miettinen O."/>
            <person name="Hibbett D.S."/>
            <person name="Nagy L.G."/>
        </authorList>
    </citation>
    <scope>NUCLEOTIDE SEQUENCE [LARGE SCALE GENOMIC DNA]</scope>
    <source>
        <strain evidence="1 2">NL-1719</strain>
    </source>
</reference>
<dbReference type="Proteomes" id="UP000308600">
    <property type="component" value="Unassembled WGS sequence"/>
</dbReference>
<proteinExistence type="predicted"/>
<sequence>MHYVAQDSLDRFFGLSQRDGSAVLREASGVNKEQVNFERQRSEKGRGPAWEKGLGGDKHAHSEFERTRCDEASEGHRRWPRMHIAAMPRSSNEAMSSTPPQEECRSSTPPQEECRSSQRITERRSSRWNGVRRVDLAAAFRPAFDSVSGCRVELDVIKKFPCTQAEKWGDSKCPLAPNRPGWPRT</sequence>
<evidence type="ECO:0000313" key="1">
    <source>
        <dbReference type="EMBL" id="TFK63087.1"/>
    </source>
</evidence>
<evidence type="ECO:0000313" key="2">
    <source>
        <dbReference type="Proteomes" id="UP000308600"/>
    </source>
</evidence>
<accession>A0ACD3ABX9</accession>
<dbReference type="EMBL" id="ML208541">
    <property type="protein sequence ID" value="TFK63087.1"/>
    <property type="molecule type" value="Genomic_DNA"/>
</dbReference>
<organism evidence="1 2">
    <name type="scientific">Pluteus cervinus</name>
    <dbReference type="NCBI Taxonomy" id="181527"/>
    <lineage>
        <taxon>Eukaryota</taxon>
        <taxon>Fungi</taxon>
        <taxon>Dikarya</taxon>
        <taxon>Basidiomycota</taxon>
        <taxon>Agaricomycotina</taxon>
        <taxon>Agaricomycetes</taxon>
        <taxon>Agaricomycetidae</taxon>
        <taxon>Agaricales</taxon>
        <taxon>Pluteineae</taxon>
        <taxon>Pluteaceae</taxon>
        <taxon>Pluteus</taxon>
    </lineage>
</organism>
<gene>
    <name evidence="1" type="ORF">BDN72DRAFT_848039</name>
</gene>
<protein>
    <submittedName>
        <fullName evidence="1">Uncharacterized protein</fullName>
    </submittedName>
</protein>
<keyword evidence="2" id="KW-1185">Reference proteome</keyword>